<dbReference type="PANTHER" id="PTHR11839:SF18">
    <property type="entry name" value="NUDIX HYDROLASE DOMAIN-CONTAINING PROTEIN"/>
    <property type="match status" value="1"/>
</dbReference>
<accession>A0A1G1WC12</accession>
<evidence type="ECO:0000313" key="4">
    <source>
        <dbReference type="EMBL" id="OGY24857.1"/>
    </source>
</evidence>
<feature type="domain" description="Nudix hydrolase" evidence="3">
    <location>
        <begin position="41"/>
        <end position="172"/>
    </location>
</feature>
<reference evidence="4 5" key="1">
    <citation type="journal article" date="2016" name="Nat. Commun.">
        <title>Thousands of microbial genomes shed light on interconnected biogeochemical processes in an aquifer system.</title>
        <authorList>
            <person name="Anantharaman K."/>
            <person name="Brown C.T."/>
            <person name="Hug L.A."/>
            <person name="Sharon I."/>
            <person name="Castelle C.J."/>
            <person name="Probst A.J."/>
            <person name="Thomas B.C."/>
            <person name="Singh A."/>
            <person name="Wilkins M.J."/>
            <person name="Karaoz U."/>
            <person name="Brodie E.L."/>
            <person name="Williams K.H."/>
            <person name="Hubbard S.S."/>
            <person name="Banfield J.F."/>
        </authorList>
    </citation>
    <scope>NUCLEOTIDE SEQUENCE [LARGE SCALE GENOMIC DNA]</scope>
</reference>
<evidence type="ECO:0000259" key="3">
    <source>
        <dbReference type="PROSITE" id="PS51462"/>
    </source>
</evidence>
<organism evidence="4 5">
    <name type="scientific">Candidatus Woykebacteria bacterium RBG_13_40_7b</name>
    <dbReference type="NCBI Taxonomy" id="1802594"/>
    <lineage>
        <taxon>Bacteria</taxon>
        <taxon>Candidatus Woykeibacteriota</taxon>
    </lineage>
</organism>
<dbReference type="Pfam" id="PF00293">
    <property type="entry name" value="NUDIX"/>
    <property type="match status" value="1"/>
</dbReference>
<comment type="cofactor">
    <cofactor evidence="1">
        <name>Mg(2+)</name>
        <dbReference type="ChEBI" id="CHEBI:18420"/>
    </cofactor>
</comment>
<name>A0A1G1WC12_9BACT</name>
<dbReference type="Gene3D" id="3.90.79.10">
    <property type="entry name" value="Nucleoside Triphosphate Pyrophosphohydrolase"/>
    <property type="match status" value="1"/>
</dbReference>
<proteinExistence type="predicted"/>
<keyword evidence="2" id="KW-0378">Hydrolase</keyword>
<evidence type="ECO:0000256" key="1">
    <source>
        <dbReference type="ARBA" id="ARBA00001946"/>
    </source>
</evidence>
<dbReference type="PROSITE" id="PS51462">
    <property type="entry name" value="NUDIX"/>
    <property type="match status" value="1"/>
</dbReference>
<dbReference type="SUPFAM" id="SSF55811">
    <property type="entry name" value="Nudix"/>
    <property type="match status" value="1"/>
</dbReference>
<dbReference type="AlphaFoldDB" id="A0A1G1WC12"/>
<comment type="caution">
    <text evidence="4">The sequence shown here is derived from an EMBL/GenBank/DDBJ whole genome shotgun (WGS) entry which is preliminary data.</text>
</comment>
<evidence type="ECO:0000313" key="5">
    <source>
        <dbReference type="Proteomes" id="UP000177103"/>
    </source>
</evidence>
<dbReference type="GO" id="GO:0016787">
    <property type="term" value="F:hydrolase activity"/>
    <property type="evidence" value="ECO:0007669"/>
    <property type="project" value="UniProtKB-KW"/>
</dbReference>
<dbReference type="GO" id="GO:0019693">
    <property type="term" value="P:ribose phosphate metabolic process"/>
    <property type="evidence" value="ECO:0007669"/>
    <property type="project" value="TreeGrafter"/>
</dbReference>
<dbReference type="InterPro" id="IPR015797">
    <property type="entry name" value="NUDIX_hydrolase-like_dom_sf"/>
</dbReference>
<dbReference type="GO" id="GO:0005829">
    <property type="term" value="C:cytosol"/>
    <property type="evidence" value="ECO:0007669"/>
    <property type="project" value="TreeGrafter"/>
</dbReference>
<dbReference type="InterPro" id="IPR000086">
    <property type="entry name" value="NUDIX_hydrolase_dom"/>
</dbReference>
<evidence type="ECO:0000256" key="2">
    <source>
        <dbReference type="ARBA" id="ARBA00022801"/>
    </source>
</evidence>
<dbReference type="PANTHER" id="PTHR11839">
    <property type="entry name" value="UDP/ADP-SUGAR PYROPHOSPHATASE"/>
    <property type="match status" value="1"/>
</dbReference>
<protein>
    <recommendedName>
        <fullName evidence="3">Nudix hydrolase domain-containing protein</fullName>
    </recommendedName>
</protein>
<dbReference type="GO" id="GO:0006753">
    <property type="term" value="P:nucleoside phosphate metabolic process"/>
    <property type="evidence" value="ECO:0007669"/>
    <property type="project" value="TreeGrafter"/>
</dbReference>
<gene>
    <name evidence="4" type="ORF">A2Y57_00965</name>
</gene>
<dbReference type="CDD" id="cd24161">
    <property type="entry name" value="NUDIX_ADPRase_Ndx2"/>
    <property type="match status" value="1"/>
</dbReference>
<dbReference type="Proteomes" id="UP000177103">
    <property type="component" value="Unassembled WGS sequence"/>
</dbReference>
<sequence length="185" mass="21041">MKRGPFEVLKSEKIYQSRWIKVRKDQIVYPAGWRGNYTVVELKGGAGVVSINEKGEIYLVGQYRYAPNIYSWEIPKGSLTRLKDPNILETAKQELKEETGLTASHWKKLTTVHTLLGSTNDKVHLFLATGLQQGIANPEKTEADIQTQKVSWRKFYKMVEDGEITDATSIAAVLLTKLRYPDKLK</sequence>
<dbReference type="EMBL" id="MHCQ01000010">
    <property type="protein sequence ID" value="OGY24857.1"/>
    <property type="molecule type" value="Genomic_DNA"/>
</dbReference>